<evidence type="ECO:0000259" key="1">
    <source>
        <dbReference type="Pfam" id="PF02922"/>
    </source>
</evidence>
<dbReference type="Proteomes" id="UP000604161">
    <property type="component" value="Unassembled WGS sequence"/>
</dbReference>
<organism evidence="2 3">
    <name type="scientific">Marinomonas colpomeniae</name>
    <dbReference type="NCBI Taxonomy" id="2774408"/>
    <lineage>
        <taxon>Bacteria</taxon>
        <taxon>Pseudomonadati</taxon>
        <taxon>Pseudomonadota</taxon>
        <taxon>Gammaproteobacteria</taxon>
        <taxon>Oceanospirillales</taxon>
        <taxon>Oceanospirillaceae</taxon>
        <taxon>Marinomonas</taxon>
    </lineage>
</organism>
<dbReference type="Pfam" id="PF02922">
    <property type="entry name" value="CBM_48"/>
    <property type="match status" value="1"/>
</dbReference>
<dbReference type="CDD" id="cd07184">
    <property type="entry name" value="E_set_Isoamylase_like_N"/>
    <property type="match status" value="1"/>
</dbReference>
<comment type="caution">
    <text evidence="2">The sequence shown here is derived from an EMBL/GenBank/DDBJ whole genome shotgun (WGS) entry which is preliminary data.</text>
</comment>
<dbReference type="InterPro" id="IPR013783">
    <property type="entry name" value="Ig-like_fold"/>
</dbReference>
<evidence type="ECO:0000313" key="3">
    <source>
        <dbReference type="Proteomes" id="UP000604161"/>
    </source>
</evidence>
<keyword evidence="3" id="KW-1185">Reference proteome</keyword>
<dbReference type="Gene3D" id="2.60.40.10">
    <property type="entry name" value="Immunoglobulins"/>
    <property type="match status" value="1"/>
</dbReference>
<dbReference type="SUPFAM" id="SSF81296">
    <property type="entry name" value="E set domains"/>
    <property type="match status" value="1"/>
</dbReference>
<evidence type="ECO:0000313" key="2">
    <source>
        <dbReference type="EMBL" id="MBD5772469.1"/>
    </source>
</evidence>
<protein>
    <submittedName>
        <fullName evidence="2">Isoamylase early set domain-containing protein</fullName>
    </submittedName>
</protein>
<feature type="domain" description="Glycoside hydrolase family 13 N-terminal" evidence="1">
    <location>
        <begin position="26"/>
        <end position="77"/>
    </location>
</feature>
<proteinExistence type="predicted"/>
<gene>
    <name evidence="2" type="ORF">IF202_15630</name>
</gene>
<dbReference type="EMBL" id="JACYFC010000006">
    <property type="protein sequence ID" value="MBD5772469.1"/>
    <property type="molecule type" value="Genomic_DNA"/>
</dbReference>
<accession>A0ABR8P2G1</accession>
<dbReference type="InterPro" id="IPR014756">
    <property type="entry name" value="Ig_E-set"/>
</dbReference>
<dbReference type="RefSeq" id="WP_191595856.1">
    <property type="nucleotide sequence ID" value="NZ_JACYFC010000006.1"/>
</dbReference>
<name>A0ABR8P2G1_9GAMM</name>
<sequence>MIEKTYLKTKPQCKVKFTLPSEAIGEATKISVVGDFNNWDASATPLSKKKTGEYSSTLKLDIDHTYQFRYVIDDGSWLNDEMADSYVQSPISQDTNSVLYL</sequence>
<reference evidence="2 3" key="1">
    <citation type="submission" date="2020-09" db="EMBL/GenBank/DDBJ databases">
        <title>Marinomonas sp. nov., isolated from the cysticercosis algae of Qingdao, China.</title>
        <authorList>
            <person name="Sun X."/>
        </authorList>
    </citation>
    <scope>NUCLEOTIDE SEQUENCE [LARGE SCALE GENOMIC DNA]</scope>
    <source>
        <strain evidence="2 3">SM2066</strain>
    </source>
</reference>
<dbReference type="InterPro" id="IPR004193">
    <property type="entry name" value="Glyco_hydro_13_N"/>
</dbReference>